<dbReference type="GO" id="GO:0016020">
    <property type="term" value="C:membrane"/>
    <property type="evidence" value="ECO:0007669"/>
    <property type="project" value="UniProtKB-SubCell"/>
</dbReference>
<proteinExistence type="predicted"/>
<dbReference type="OrthoDB" id="4476201at2759"/>
<keyword evidence="3 7" id="KW-0812">Transmembrane</keyword>
<evidence type="ECO:0000256" key="3">
    <source>
        <dbReference type="ARBA" id="ARBA00022692"/>
    </source>
</evidence>
<feature type="transmembrane region" description="Helical" evidence="7">
    <location>
        <begin position="197"/>
        <end position="216"/>
    </location>
</feature>
<protein>
    <recommendedName>
        <fullName evidence="10">Amino acid permease/ SLC12A domain-containing protein</fullName>
    </recommendedName>
</protein>
<gene>
    <name evidence="8" type="ORF">AMATHDRAFT_66917</name>
</gene>
<feature type="transmembrane region" description="Helical" evidence="7">
    <location>
        <begin position="74"/>
        <end position="94"/>
    </location>
</feature>
<dbReference type="PIRSF" id="PIRSF006060">
    <property type="entry name" value="AA_transporter"/>
    <property type="match status" value="1"/>
</dbReference>
<comment type="subcellular location">
    <subcellularLocation>
        <location evidence="1">Membrane</location>
        <topology evidence="1">Multi-pass membrane protein</topology>
    </subcellularLocation>
</comment>
<evidence type="ECO:0000256" key="6">
    <source>
        <dbReference type="SAM" id="MobiDB-lite"/>
    </source>
</evidence>
<dbReference type="STRING" id="703135.A0A2A9N9V5"/>
<dbReference type="AlphaFoldDB" id="A0A2A9N9V5"/>
<keyword evidence="4 7" id="KW-1133">Transmembrane helix</keyword>
<evidence type="ECO:0000256" key="1">
    <source>
        <dbReference type="ARBA" id="ARBA00004141"/>
    </source>
</evidence>
<feature type="transmembrane region" description="Helical" evidence="7">
    <location>
        <begin position="405"/>
        <end position="429"/>
    </location>
</feature>
<evidence type="ECO:0000256" key="2">
    <source>
        <dbReference type="ARBA" id="ARBA00022448"/>
    </source>
</evidence>
<dbReference type="GO" id="GO:0022857">
    <property type="term" value="F:transmembrane transporter activity"/>
    <property type="evidence" value="ECO:0007669"/>
    <property type="project" value="InterPro"/>
</dbReference>
<keyword evidence="5 7" id="KW-0472">Membrane</keyword>
<evidence type="ECO:0000313" key="8">
    <source>
        <dbReference type="EMBL" id="PFH47785.1"/>
    </source>
</evidence>
<evidence type="ECO:0000256" key="4">
    <source>
        <dbReference type="ARBA" id="ARBA00022989"/>
    </source>
</evidence>
<feature type="transmembrane region" description="Helical" evidence="7">
    <location>
        <begin position="477"/>
        <end position="496"/>
    </location>
</feature>
<feature type="transmembrane region" description="Helical" evidence="7">
    <location>
        <begin position="169"/>
        <end position="190"/>
    </location>
</feature>
<dbReference type="Pfam" id="PF13520">
    <property type="entry name" value="AA_permease_2"/>
    <property type="match status" value="1"/>
</dbReference>
<feature type="transmembrane region" description="Helical" evidence="7">
    <location>
        <begin position="441"/>
        <end position="465"/>
    </location>
</feature>
<feature type="transmembrane region" description="Helical" evidence="7">
    <location>
        <begin position="377"/>
        <end position="399"/>
    </location>
</feature>
<keyword evidence="9" id="KW-1185">Reference proteome</keyword>
<evidence type="ECO:0008006" key="10">
    <source>
        <dbReference type="Google" id="ProtNLM"/>
    </source>
</evidence>
<evidence type="ECO:0000256" key="5">
    <source>
        <dbReference type="ARBA" id="ARBA00023136"/>
    </source>
</evidence>
<organism evidence="8 9">
    <name type="scientific">Amanita thiersii Skay4041</name>
    <dbReference type="NCBI Taxonomy" id="703135"/>
    <lineage>
        <taxon>Eukaryota</taxon>
        <taxon>Fungi</taxon>
        <taxon>Dikarya</taxon>
        <taxon>Basidiomycota</taxon>
        <taxon>Agaricomycotina</taxon>
        <taxon>Agaricomycetes</taxon>
        <taxon>Agaricomycetidae</taxon>
        <taxon>Agaricales</taxon>
        <taxon>Pluteineae</taxon>
        <taxon>Amanitaceae</taxon>
        <taxon>Amanita</taxon>
    </lineage>
</organism>
<dbReference type="EMBL" id="KZ302092">
    <property type="protein sequence ID" value="PFH47785.1"/>
    <property type="molecule type" value="Genomic_DNA"/>
</dbReference>
<feature type="transmembrane region" description="Helical" evidence="7">
    <location>
        <begin position="45"/>
        <end position="67"/>
    </location>
</feature>
<dbReference type="InterPro" id="IPR002293">
    <property type="entry name" value="AA/rel_permease1"/>
</dbReference>
<feature type="transmembrane region" description="Helical" evidence="7">
    <location>
        <begin position="330"/>
        <end position="356"/>
    </location>
</feature>
<evidence type="ECO:0000256" key="7">
    <source>
        <dbReference type="SAM" id="Phobius"/>
    </source>
</evidence>
<reference evidence="8 9" key="1">
    <citation type="submission" date="2014-02" db="EMBL/GenBank/DDBJ databases">
        <title>Transposable element dynamics among asymbiotic and ectomycorrhizal Amanita fungi.</title>
        <authorList>
            <consortium name="DOE Joint Genome Institute"/>
            <person name="Hess J."/>
            <person name="Skrede I."/>
            <person name="Wolfe B."/>
            <person name="LaButti K."/>
            <person name="Ohm R.A."/>
            <person name="Grigoriev I.V."/>
            <person name="Pringle A."/>
        </authorList>
    </citation>
    <scope>NUCLEOTIDE SEQUENCE [LARGE SCALE GENOMIC DNA]</scope>
    <source>
        <strain evidence="8 9">SKay4041</strain>
    </source>
</reference>
<evidence type="ECO:0000313" key="9">
    <source>
        <dbReference type="Proteomes" id="UP000242287"/>
    </source>
</evidence>
<sequence length="532" mass="56946">MADDVMTKHSDGTDESVTSSNQDAELLASLGYKQEFKRNFTPLEVFGIGFSIIGLVPSMASVLVYSIPYGGASAVVWGWTACGVFLVIIGLAMAELGSAAPTSGGLYYWTFMFSSPKWRLFLSWIVGYANTVGNISSVASVDWGCAVQIMAAASIGSGLKFVATTGQTFGLYCGLLIVHAIICSLNPAVIARLQTPYILLNILLCLAIVIAVPAATPAEFRNSAAYAFGNFTNLTGWTNGYAFILSFLSPLWAVGAFDSTLHISEEARNANIAIPFATVLACTSSVILGWGVNVALVFCMGKDLEGIMESPIGQPMAAIFFNSLGQKGTLALWALIVVVQFTMGTSMLTTCSRQIFAFSRDGGLPLSKWLYNVNRRTVAPINCVWFSAVTSLLLGLLAFAGASAIAAIFALSVVGQFVAYSIPIAARFLGGKELKRGPFSLGAFSLPVAIVSVTFMAFIVVVFMFPADTNPHAVDMNYTVVVLGGTLLLATIYFYFPKYGGKYWFKGPVNTIGHRLREEDNQSVQDEKASQE</sequence>
<feature type="transmembrane region" description="Helical" evidence="7">
    <location>
        <begin position="269"/>
        <end position="292"/>
    </location>
</feature>
<dbReference type="Gene3D" id="1.20.1740.10">
    <property type="entry name" value="Amino acid/polyamine transporter I"/>
    <property type="match status" value="1"/>
</dbReference>
<feature type="compositionally biased region" description="Basic and acidic residues" evidence="6">
    <location>
        <begin position="1"/>
        <end position="12"/>
    </location>
</feature>
<dbReference type="PANTHER" id="PTHR45649:SF6">
    <property type="entry name" value="GABA-SPECIFIC PERMEASE"/>
    <property type="match status" value="1"/>
</dbReference>
<accession>A0A2A9N9V5</accession>
<dbReference type="PROSITE" id="PS00218">
    <property type="entry name" value="AMINO_ACID_PERMEASE_1"/>
    <property type="match status" value="1"/>
</dbReference>
<dbReference type="PANTHER" id="PTHR45649">
    <property type="entry name" value="AMINO-ACID PERMEASE BAT1"/>
    <property type="match status" value="1"/>
</dbReference>
<feature type="region of interest" description="Disordered" evidence="6">
    <location>
        <begin position="1"/>
        <end position="20"/>
    </location>
</feature>
<feature type="transmembrane region" description="Helical" evidence="7">
    <location>
        <begin position="236"/>
        <end position="257"/>
    </location>
</feature>
<name>A0A2A9N9V5_9AGAR</name>
<dbReference type="GO" id="GO:0006865">
    <property type="term" value="P:amino acid transport"/>
    <property type="evidence" value="ECO:0007669"/>
    <property type="project" value="InterPro"/>
</dbReference>
<dbReference type="Proteomes" id="UP000242287">
    <property type="component" value="Unassembled WGS sequence"/>
</dbReference>
<feature type="transmembrane region" description="Helical" evidence="7">
    <location>
        <begin position="106"/>
        <end position="129"/>
    </location>
</feature>
<dbReference type="InterPro" id="IPR004840">
    <property type="entry name" value="Amino_acid_permease_CS"/>
</dbReference>
<keyword evidence="2" id="KW-0813">Transport</keyword>